<name>A0ABX9M464_9LEPT</name>
<keyword evidence="2" id="KW-1185">Reference proteome</keyword>
<reference evidence="2" key="1">
    <citation type="submission" date="2018-05" db="EMBL/GenBank/DDBJ databases">
        <title>Leptospira yasudae sp. nov. and Leptospira stimsonii sp. nov., two pathogenic species of the genus Leptospira isolated from environmental sources.</title>
        <authorList>
            <person name="Casanovas-Massana A."/>
            <person name="Hamond C."/>
            <person name="Santos L.A."/>
            <person name="Hacker K.P."/>
            <person name="Balassiano I."/>
            <person name="Medeiros M.A."/>
            <person name="Reis M.G."/>
            <person name="Ko A.I."/>
            <person name="Wunder E.A."/>
        </authorList>
    </citation>
    <scope>NUCLEOTIDE SEQUENCE [LARGE SCALE GENOMIC DNA]</scope>
    <source>
        <strain evidence="2">B21</strain>
    </source>
</reference>
<gene>
    <name evidence="1" type="ORF">DLM77_06225</name>
</gene>
<comment type="caution">
    <text evidence="1">The sequence shown here is derived from an EMBL/GenBank/DDBJ whole genome shotgun (WGS) entry which is preliminary data.</text>
</comment>
<dbReference type="EMBL" id="QHCR01000003">
    <property type="protein sequence ID" value="RHX80498.1"/>
    <property type="molecule type" value="Genomic_DNA"/>
</dbReference>
<sequence length="150" mass="17835">MKSHTTVLLPQTIKSISEELKSVLFKHKLDEDKIDSTRIKWWDYWFFPDRDWLEPNESIWNDPELQKEFSEEPADVLYNSCFTRNLPDSYYTSGMILPNGSWIGLEDWGWRMLREPSRSNDEAAKQWTLQLRGILKENPNTICVRIITHS</sequence>
<organism evidence="1 2">
    <name type="scientific">Leptospira yasudae</name>
    <dbReference type="NCBI Taxonomy" id="2202201"/>
    <lineage>
        <taxon>Bacteria</taxon>
        <taxon>Pseudomonadati</taxon>
        <taxon>Spirochaetota</taxon>
        <taxon>Spirochaetia</taxon>
        <taxon>Leptospirales</taxon>
        <taxon>Leptospiraceae</taxon>
        <taxon>Leptospira</taxon>
    </lineage>
</organism>
<accession>A0ABX9M464</accession>
<protein>
    <submittedName>
        <fullName evidence="1">Uncharacterized protein</fullName>
    </submittedName>
</protein>
<dbReference type="Proteomes" id="UP000285569">
    <property type="component" value="Unassembled WGS sequence"/>
</dbReference>
<evidence type="ECO:0000313" key="2">
    <source>
        <dbReference type="Proteomes" id="UP000285569"/>
    </source>
</evidence>
<dbReference type="RefSeq" id="WP_118955212.1">
    <property type="nucleotide sequence ID" value="NZ_JACCKC010000002.1"/>
</dbReference>
<proteinExistence type="predicted"/>
<evidence type="ECO:0000313" key="1">
    <source>
        <dbReference type="EMBL" id="RHX80498.1"/>
    </source>
</evidence>
<reference evidence="1 2" key="2">
    <citation type="journal article" date="2020" name="Int. J. Syst. Evol. Microbiol.">
        <title>Leptospira yasudae sp. nov. and Leptospira stimsonii sp. nov., two new species of the pathogenic group isolated from environmental sources.</title>
        <authorList>
            <person name="Casanovas-Massana A."/>
            <person name="Hamond C."/>
            <person name="Santos L.A."/>
            <person name="de Oliveira D."/>
            <person name="Hacker K.P."/>
            <person name="Balassiano I."/>
            <person name="Costa F."/>
            <person name="Medeiros M.A."/>
            <person name="Reis M.G."/>
            <person name="Ko A.I."/>
            <person name="Wunder E.A."/>
        </authorList>
    </citation>
    <scope>NUCLEOTIDE SEQUENCE [LARGE SCALE GENOMIC DNA]</scope>
    <source>
        <strain evidence="1 2">B21</strain>
    </source>
</reference>